<gene>
    <name evidence="2" type="ORF">TTEB3V08_LOCUS2961</name>
</gene>
<sequence length="150" mass="16786">MSRLSNESLKEAIDCGPSAYEFGSVSDCLNLYVNRVSRAGLGIRRAESSSARQSPARLARVVALANGTIPQVVKDTVKHRFENLEKRVQHLEATIPDLKSLRMANIERVAEQLDYKVHFLNRRIDDLAPVDWKEKLQNSGKSLSPIQATN</sequence>
<reference evidence="2" key="1">
    <citation type="submission" date="2020-11" db="EMBL/GenBank/DDBJ databases">
        <authorList>
            <person name="Tran Van P."/>
        </authorList>
    </citation>
    <scope>NUCLEOTIDE SEQUENCE</scope>
</reference>
<keyword evidence="1" id="KW-0175">Coiled coil</keyword>
<organism evidence="2">
    <name type="scientific">Timema tahoe</name>
    <dbReference type="NCBI Taxonomy" id="61484"/>
    <lineage>
        <taxon>Eukaryota</taxon>
        <taxon>Metazoa</taxon>
        <taxon>Ecdysozoa</taxon>
        <taxon>Arthropoda</taxon>
        <taxon>Hexapoda</taxon>
        <taxon>Insecta</taxon>
        <taxon>Pterygota</taxon>
        <taxon>Neoptera</taxon>
        <taxon>Polyneoptera</taxon>
        <taxon>Phasmatodea</taxon>
        <taxon>Timematodea</taxon>
        <taxon>Timematoidea</taxon>
        <taxon>Timematidae</taxon>
        <taxon>Timema</taxon>
    </lineage>
</organism>
<protein>
    <submittedName>
        <fullName evidence="2">Uncharacterized protein</fullName>
    </submittedName>
</protein>
<proteinExistence type="predicted"/>
<evidence type="ECO:0000256" key="1">
    <source>
        <dbReference type="SAM" id="Coils"/>
    </source>
</evidence>
<dbReference type="EMBL" id="OE000738">
    <property type="protein sequence ID" value="CAD7454870.1"/>
    <property type="molecule type" value="Genomic_DNA"/>
</dbReference>
<feature type="coiled-coil region" evidence="1">
    <location>
        <begin position="74"/>
        <end position="101"/>
    </location>
</feature>
<dbReference type="AlphaFoldDB" id="A0A7R9FK87"/>
<name>A0A7R9FK87_9NEOP</name>
<evidence type="ECO:0000313" key="2">
    <source>
        <dbReference type="EMBL" id="CAD7454870.1"/>
    </source>
</evidence>
<accession>A0A7R9FK87</accession>